<dbReference type="PANTHER" id="PTHR40027">
    <property type="entry name" value="CELL DIVISION PROTEIN DIVIC"/>
    <property type="match status" value="1"/>
</dbReference>
<gene>
    <name evidence="2" type="ORF">SSV_0009</name>
</gene>
<keyword evidence="2" id="KW-0132">Cell division</keyword>
<keyword evidence="1" id="KW-1133">Transmembrane helix</keyword>
<dbReference type="Pfam" id="PF04977">
    <property type="entry name" value="DivIC"/>
    <property type="match status" value="1"/>
</dbReference>
<dbReference type="InterPro" id="IPR007060">
    <property type="entry name" value="FtsL/DivIC"/>
</dbReference>
<protein>
    <submittedName>
        <fullName evidence="2">Putative cell division protein DivIC</fullName>
    </submittedName>
</protein>
<dbReference type="InterPro" id="IPR039076">
    <property type="entry name" value="DivIC"/>
</dbReference>
<evidence type="ECO:0000313" key="3">
    <source>
        <dbReference type="Proteomes" id="UP000183504"/>
    </source>
</evidence>
<keyword evidence="1" id="KW-0472">Membrane</keyword>
<dbReference type="GO" id="GO:0051301">
    <property type="term" value="P:cell division"/>
    <property type="evidence" value="ECO:0007669"/>
    <property type="project" value="UniProtKB-KW"/>
</dbReference>
<feature type="transmembrane region" description="Helical" evidence="1">
    <location>
        <begin position="33"/>
        <end position="53"/>
    </location>
</feature>
<evidence type="ECO:0000256" key="1">
    <source>
        <dbReference type="SAM" id="Phobius"/>
    </source>
</evidence>
<keyword evidence="2" id="KW-0131">Cell cycle</keyword>
<keyword evidence="1" id="KW-0812">Transmembrane</keyword>
<dbReference type="RefSeq" id="WP_072073214.1">
    <property type="nucleotide sequence ID" value="NZ_CDMW01000001.1"/>
</dbReference>
<accession>A0A0B7GKS6</accession>
<dbReference type="Proteomes" id="UP000183504">
    <property type="component" value="Unassembled WGS sequence"/>
</dbReference>
<proteinExistence type="predicted"/>
<dbReference type="PANTHER" id="PTHR40027:SF1">
    <property type="entry name" value="CELL DIVISION PROTEIN DIVIC"/>
    <property type="match status" value="1"/>
</dbReference>
<name>A0A0B7GKS6_STRSA</name>
<dbReference type="AlphaFoldDB" id="A0A0B7GKS6"/>
<sequence length="122" mass="14914">MPKNIVQLNNRFIQDENQRRRYVDQERRKRNRFMGWVLILVILLFILPTYNLYQNYQTLLQRREQYSKLQEKYQTLSEEKVYQSDIAAKLKDDSYAAKYARAKYSFSKEGEYIYTIPDLLPQ</sequence>
<dbReference type="EMBL" id="CDMW01000001">
    <property type="protein sequence ID" value="CEL89353.1"/>
    <property type="molecule type" value="Genomic_DNA"/>
</dbReference>
<evidence type="ECO:0000313" key="2">
    <source>
        <dbReference type="EMBL" id="CEL89353.1"/>
    </source>
</evidence>
<reference evidence="2 3" key="1">
    <citation type="submission" date="2015-01" db="EMBL/GenBank/DDBJ databases">
        <authorList>
            <person name="Pelicic Vladimir"/>
        </authorList>
    </citation>
    <scope>NUCLEOTIDE SEQUENCE [LARGE SCALE GENOMIC DNA]</scope>
    <source>
        <strain evidence="2 3">2908</strain>
    </source>
</reference>
<organism evidence="2 3">
    <name type="scientific">Streptococcus sanguinis</name>
    <dbReference type="NCBI Taxonomy" id="1305"/>
    <lineage>
        <taxon>Bacteria</taxon>
        <taxon>Bacillati</taxon>
        <taxon>Bacillota</taxon>
        <taxon>Bacilli</taxon>
        <taxon>Lactobacillales</taxon>
        <taxon>Streptococcaceae</taxon>
        <taxon>Streptococcus</taxon>
    </lineage>
</organism>